<dbReference type="EMBL" id="SRLO01002248">
    <property type="protein sequence ID" value="TNN33421.1"/>
    <property type="molecule type" value="Genomic_DNA"/>
</dbReference>
<dbReference type="Proteomes" id="UP000314294">
    <property type="component" value="Unassembled WGS sequence"/>
</dbReference>
<feature type="region of interest" description="Disordered" evidence="1">
    <location>
        <begin position="116"/>
        <end position="142"/>
    </location>
</feature>
<feature type="compositionally biased region" description="Polar residues" evidence="1">
    <location>
        <begin position="119"/>
        <end position="134"/>
    </location>
</feature>
<proteinExistence type="predicted"/>
<organism evidence="2 3">
    <name type="scientific">Liparis tanakae</name>
    <name type="common">Tanaka's snailfish</name>
    <dbReference type="NCBI Taxonomy" id="230148"/>
    <lineage>
        <taxon>Eukaryota</taxon>
        <taxon>Metazoa</taxon>
        <taxon>Chordata</taxon>
        <taxon>Craniata</taxon>
        <taxon>Vertebrata</taxon>
        <taxon>Euteleostomi</taxon>
        <taxon>Actinopterygii</taxon>
        <taxon>Neopterygii</taxon>
        <taxon>Teleostei</taxon>
        <taxon>Neoteleostei</taxon>
        <taxon>Acanthomorphata</taxon>
        <taxon>Eupercaria</taxon>
        <taxon>Perciformes</taxon>
        <taxon>Cottioidei</taxon>
        <taxon>Cottales</taxon>
        <taxon>Liparidae</taxon>
        <taxon>Liparis</taxon>
    </lineage>
</organism>
<comment type="caution">
    <text evidence="2">The sequence shown here is derived from an EMBL/GenBank/DDBJ whole genome shotgun (WGS) entry which is preliminary data.</text>
</comment>
<evidence type="ECO:0000313" key="2">
    <source>
        <dbReference type="EMBL" id="TNN33421.1"/>
    </source>
</evidence>
<dbReference type="AlphaFoldDB" id="A0A4Z2EXW9"/>
<reference evidence="2 3" key="1">
    <citation type="submission" date="2019-03" db="EMBL/GenBank/DDBJ databases">
        <title>First draft genome of Liparis tanakae, snailfish: a comprehensive survey of snailfish specific genes.</title>
        <authorList>
            <person name="Kim W."/>
            <person name="Song I."/>
            <person name="Jeong J.-H."/>
            <person name="Kim D."/>
            <person name="Kim S."/>
            <person name="Ryu S."/>
            <person name="Song J.Y."/>
            <person name="Lee S.K."/>
        </authorList>
    </citation>
    <scope>NUCLEOTIDE SEQUENCE [LARGE SCALE GENOMIC DNA]</scope>
    <source>
        <tissue evidence="2">Muscle</tissue>
    </source>
</reference>
<sequence length="142" mass="14771">MELNLSGFVVVPLLNWKTPVSNLTPLFAGRPGRGRSANGRSLMGCSGQIRRPQQGPGGPGAGPWWLKVSSSWMVKLPPVNVFPNHRHADAPGHSVPGVIECSTGSILSIGVGMEGPSGSGQTISGIQLPGTSHVSLWPPSPH</sequence>
<evidence type="ECO:0000313" key="3">
    <source>
        <dbReference type="Proteomes" id="UP000314294"/>
    </source>
</evidence>
<keyword evidence="3" id="KW-1185">Reference proteome</keyword>
<protein>
    <submittedName>
        <fullName evidence="2">Uncharacterized protein</fullName>
    </submittedName>
</protein>
<evidence type="ECO:0000256" key="1">
    <source>
        <dbReference type="SAM" id="MobiDB-lite"/>
    </source>
</evidence>
<gene>
    <name evidence="2" type="ORF">EYF80_056416</name>
</gene>
<name>A0A4Z2EXW9_9TELE</name>
<accession>A0A4Z2EXW9</accession>